<protein>
    <submittedName>
        <fullName evidence="4">Predicted acetyltransferase</fullName>
    </submittedName>
</protein>
<dbReference type="EMBL" id="FMHG01000001">
    <property type="protein sequence ID" value="SCJ80820.1"/>
    <property type="molecule type" value="Genomic_DNA"/>
</dbReference>
<gene>
    <name evidence="4" type="ORF">SAMEA3545359_02157</name>
</gene>
<dbReference type="PANTHER" id="PTHR43877">
    <property type="entry name" value="AMINOALKYLPHOSPHONATE N-ACETYLTRANSFERASE-RELATED-RELATED"/>
    <property type="match status" value="1"/>
</dbReference>
<evidence type="ECO:0000259" key="3">
    <source>
        <dbReference type="PROSITE" id="PS51186"/>
    </source>
</evidence>
<reference evidence="4" key="1">
    <citation type="submission" date="2015-09" db="EMBL/GenBank/DDBJ databases">
        <authorList>
            <consortium name="Pathogen Informatics"/>
        </authorList>
    </citation>
    <scope>NUCLEOTIDE SEQUENCE</scope>
    <source>
        <strain evidence="4">2789STDY5834896</strain>
    </source>
</reference>
<proteinExistence type="predicted"/>
<keyword evidence="1 4" id="KW-0808">Transferase</keyword>
<dbReference type="GO" id="GO:0016747">
    <property type="term" value="F:acyltransferase activity, transferring groups other than amino-acyl groups"/>
    <property type="evidence" value="ECO:0007669"/>
    <property type="project" value="InterPro"/>
</dbReference>
<dbReference type="PROSITE" id="PS51186">
    <property type="entry name" value="GNAT"/>
    <property type="match status" value="1"/>
</dbReference>
<dbReference type="InterPro" id="IPR016181">
    <property type="entry name" value="Acyl_CoA_acyltransferase"/>
</dbReference>
<sequence length="176" mass="19741">MAEIRKGTGADIARIAEIYAHILTQEECGRAAIGWIRGVYPTEQTAREALQAGELFVMEEDGAVVAAARINQTQMPAYRDAPWRYRDVDDAQIMVLHTLVVEPACAGKGYGSAFVRFYEQYAQEHHCPYLRMDTNARNTAARKLYARLGYWEAGIVPCAFNGIPDIELVCLEKVLR</sequence>
<dbReference type="CDD" id="cd04301">
    <property type="entry name" value="NAT_SF"/>
    <property type="match status" value="1"/>
</dbReference>
<dbReference type="SUPFAM" id="SSF55729">
    <property type="entry name" value="Acyl-CoA N-acyltransferases (Nat)"/>
    <property type="match status" value="1"/>
</dbReference>
<evidence type="ECO:0000256" key="2">
    <source>
        <dbReference type="ARBA" id="ARBA00023315"/>
    </source>
</evidence>
<dbReference type="Gene3D" id="3.40.630.30">
    <property type="match status" value="1"/>
</dbReference>
<dbReference type="InterPro" id="IPR000182">
    <property type="entry name" value="GNAT_dom"/>
</dbReference>
<evidence type="ECO:0000256" key="1">
    <source>
        <dbReference type="ARBA" id="ARBA00022679"/>
    </source>
</evidence>
<accession>A0A1C6JFQ7</accession>
<feature type="domain" description="N-acetyltransferase" evidence="3">
    <location>
        <begin position="2"/>
        <end position="176"/>
    </location>
</feature>
<dbReference type="Pfam" id="PF00583">
    <property type="entry name" value="Acetyltransf_1"/>
    <property type="match status" value="1"/>
</dbReference>
<dbReference type="PANTHER" id="PTHR43877:SF2">
    <property type="entry name" value="AMINOALKYLPHOSPHONATE N-ACETYLTRANSFERASE-RELATED"/>
    <property type="match status" value="1"/>
</dbReference>
<organism evidence="4">
    <name type="scientific">uncultured Anaerotruncus sp</name>
    <dbReference type="NCBI Taxonomy" id="905011"/>
    <lineage>
        <taxon>Bacteria</taxon>
        <taxon>Bacillati</taxon>
        <taxon>Bacillota</taxon>
        <taxon>Clostridia</taxon>
        <taxon>Eubacteriales</taxon>
        <taxon>Oscillospiraceae</taxon>
        <taxon>Anaerotruncus</taxon>
        <taxon>environmental samples</taxon>
    </lineage>
</organism>
<keyword evidence="2" id="KW-0012">Acyltransferase</keyword>
<name>A0A1C6JFQ7_9FIRM</name>
<dbReference type="AlphaFoldDB" id="A0A1C6JFQ7"/>
<dbReference type="InterPro" id="IPR050832">
    <property type="entry name" value="Bact_Acetyltransf"/>
</dbReference>
<evidence type="ECO:0000313" key="4">
    <source>
        <dbReference type="EMBL" id="SCJ80820.1"/>
    </source>
</evidence>